<dbReference type="Pfam" id="PF08238">
    <property type="entry name" value="Sel1"/>
    <property type="match status" value="8"/>
</dbReference>
<feature type="chain" id="PRO_5045947906" evidence="2">
    <location>
        <begin position="27"/>
        <end position="1032"/>
    </location>
</feature>
<accession>A0ABR0ZM80</accession>
<sequence length="1032" mass="117064">MKAFYLDNCDLLMKFWFVSLITLCRCISSTPMDHVMLLNPPKELVPAHSLRVQYSCSRSAVVYLDVLASSETRIGVNIFRRRWRCVVDHPRIKVIQLDLPDRIIYRDDWKIRNSVWLLSAMLRAWVSSDGDESYASASARAIVLLQPLPPFSRPLKEHSLCSRWDVELLWRLHKDTIPKCKAEPEVAHFLKFVYASSGENFGIVRTLNPYGNKALEQMRQRSTTFPRCTFSTWIYLTQSCRWRFCGVLHHLDWNNNYASPAIFITHTGSLHIQVQQVSGKSAALLSEFKVPLFQWCRIDTELQAKQVNVTMVCVGDQKTLHSTVHTFGGVIQLDDTEGYFVLGGGRFVRGIEGFYGPSVYHRNGFSSAHQLSELSLPEPIRSLDFAGWFNSCWAFKDELLQKRRGYAMRAQLEGEAASCSNVYTEWFSRSDPAPPLPQCLQWEAPVHPRRRPVTRLIQQMAARNGRLDLVGKKLYTLFLRRVTQDGGIAKVRPLMPLLLQAGCLGDHSALYLSAVLYHTGFGVNKIPGKAVLLSLLAAQQDSRLALLRLGNLHHLGESGLPVDHALAYAYYSNMAAQTLIDKQHPSPGQAYVESIRLIDEEVLKQQTSENDDLFLWLRFQARRGVADAQQNLGRMLFWGQQGVCPNLQAAVKYYKAGARKEENPVSMYDYAIVLLKGYGVEQDIPKALKFLNKAAKQDFVPAINALGWYYERFEQDYERAVQFWERADEMGNPEAPFNLGVMYSLGLYPGKRADQFMAYKYYLKSARRAHTDGAIRLADVWIRGIPGLVPRLPLDAVLWTKWASEQNGYLGALLRKSLEAYLRQDWSSALIHYLMASESGFAVAQFNLGYLCEQHAGSLLSPAFRSECVWRYYNLSTYSQDPAPYALIKMGDLLYAGHEQRKRDVKAAAEMYKLAALRDEAQGWYSLGLLVQEGVELPRALLTELGLEEPLRADNHSVLIELFRRCRDHENAESYLPCSLALLNAQLQLVLRHHSAALKFTSAIGMAIVSIVTVLMTLGRLRGLTSHNGLRV</sequence>
<dbReference type="SUPFAM" id="SSF81901">
    <property type="entry name" value="HCP-like"/>
    <property type="match status" value="3"/>
</dbReference>
<keyword evidence="2" id="KW-0732">Signal</keyword>
<dbReference type="InterPro" id="IPR042756">
    <property type="entry name" value="Sel-1L3"/>
</dbReference>
<organism evidence="3 4">
    <name type="scientific">Huso huso</name>
    <name type="common">Beluga</name>
    <name type="synonym">Acipenser huso</name>
    <dbReference type="NCBI Taxonomy" id="61971"/>
    <lineage>
        <taxon>Eukaryota</taxon>
        <taxon>Metazoa</taxon>
        <taxon>Chordata</taxon>
        <taxon>Craniata</taxon>
        <taxon>Vertebrata</taxon>
        <taxon>Euteleostomi</taxon>
        <taxon>Actinopterygii</taxon>
        <taxon>Chondrostei</taxon>
        <taxon>Acipenseriformes</taxon>
        <taxon>Acipenseridae</taxon>
        <taxon>Huso</taxon>
    </lineage>
</organism>
<gene>
    <name evidence="3" type="ORF">HHUSO_G11835</name>
</gene>
<evidence type="ECO:0000313" key="3">
    <source>
        <dbReference type="EMBL" id="KAK6485916.1"/>
    </source>
</evidence>
<evidence type="ECO:0000256" key="1">
    <source>
        <dbReference type="SAM" id="Phobius"/>
    </source>
</evidence>
<dbReference type="EMBL" id="JAHFZB010000009">
    <property type="protein sequence ID" value="KAK6485916.1"/>
    <property type="molecule type" value="Genomic_DNA"/>
</dbReference>
<evidence type="ECO:0000313" key="4">
    <source>
        <dbReference type="Proteomes" id="UP001369086"/>
    </source>
</evidence>
<dbReference type="InterPro" id="IPR011990">
    <property type="entry name" value="TPR-like_helical_dom_sf"/>
</dbReference>
<dbReference type="PANTHER" id="PTHR44444">
    <property type="entry name" value="PROTEIN SEL-1 HOMOLOG 3"/>
    <property type="match status" value="1"/>
</dbReference>
<dbReference type="SMART" id="SM00671">
    <property type="entry name" value="SEL1"/>
    <property type="match status" value="8"/>
</dbReference>
<dbReference type="Proteomes" id="UP001369086">
    <property type="component" value="Unassembled WGS sequence"/>
</dbReference>
<protein>
    <submittedName>
        <fullName evidence="3">Protein sel-1-like protein 3</fullName>
    </submittedName>
</protein>
<dbReference type="InterPro" id="IPR006597">
    <property type="entry name" value="Sel1-like"/>
</dbReference>
<proteinExistence type="predicted"/>
<keyword evidence="1" id="KW-0812">Transmembrane</keyword>
<feature type="signal peptide" evidence="2">
    <location>
        <begin position="1"/>
        <end position="26"/>
    </location>
</feature>
<dbReference type="Gene3D" id="1.25.40.10">
    <property type="entry name" value="Tetratricopeptide repeat domain"/>
    <property type="match status" value="3"/>
</dbReference>
<keyword evidence="1" id="KW-1133">Transmembrane helix</keyword>
<evidence type="ECO:0000256" key="2">
    <source>
        <dbReference type="SAM" id="SignalP"/>
    </source>
</evidence>
<keyword evidence="4" id="KW-1185">Reference proteome</keyword>
<comment type="caution">
    <text evidence="3">The sequence shown here is derived from an EMBL/GenBank/DDBJ whole genome shotgun (WGS) entry which is preliminary data.</text>
</comment>
<keyword evidence="1" id="KW-0472">Membrane</keyword>
<feature type="transmembrane region" description="Helical" evidence="1">
    <location>
        <begin position="996"/>
        <end position="1018"/>
    </location>
</feature>
<dbReference type="PANTHER" id="PTHR44444:SF4">
    <property type="entry name" value="PROTEIN SEL-1 HOMOLOG 3 ISOFORM X1"/>
    <property type="match status" value="1"/>
</dbReference>
<name>A0ABR0ZM80_HUSHU</name>
<reference evidence="3 4" key="1">
    <citation type="submission" date="2021-05" db="EMBL/GenBank/DDBJ databases">
        <authorList>
            <person name="Zahm M."/>
            <person name="Klopp C."/>
            <person name="Cabau C."/>
            <person name="Kuhl H."/>
            <person name="Suciu R."/>
            <person name="Ciorpac M."/>
            <person name="Holostenco D."/>
            <person name="Gessner J."/>
            <person name="Wuertz S."/>
            <person name="Hohne C."/>
            <person name="Stock M."/>
            <person name="Gislard M."/>
            <person name="Lluch J."/>
            <person name="Milhes M."/>
            <person name="Lampietro C."/>
            <person name="Lopez Roques C."/>
            <person name="Donnadieu C."/>
            <person name="Du K."/>
            <person name="Schartl M."/>
            <person name="Guiguen Y."/>
        </authorList>
    </citation>
    <scope>NUCLEOTIDE SEQUENCE [LARGE SCALE GENOMIC DNA]</scope>
    <source>
        <strain evidence="3">Hh-F2</strain>
        <tissue evidence="3">Blood</tissue>
    </source>
</reference>